<protein>
    <submittedName>
        <fullName evidence="5">4Fe-4S dicluster domain-containing protein</fullName>
    </submittedName>
</protein>
<evidence type="ECO:0000259" key="4">
    <source>
        <dbReference type="PROSITE" id="PS51379"/>
    </source>
</evidence>
<feature type="domain" description="4Fe-4S ferredoxin-type" evidence="4">
    <location>
        <begin position="14"/>
        <end position="45"/>
    </location>
</feature>
<dbReference type="PROSITE" id="PS51379">
    <property type="entry name" value="4FE4S_FER_2"/>
    <property type="match status" value="1"/>
</dbReference>
<dbReference type="PANTHER" id="PTHR43255">
    <property type="entry name" value="IRON-SULFUR-BINDING OXIDOREDUCTASE FADF-RELATED-RELATED"/>
    <property type="match status" value="1"/>
</dbReference>
<evidence type="ECO:0000313" key="6">
    <source>
        <dbReference type="Proteomes" id="UP000824160"/>
    </source>
</evidence>
<dbReference type="InterPro" id="IPR017896">
    <property type="entry name" value="4Fe4S_Fe-S-bd"/>
</dbReference>
<dbReference type="InterPro" id="IPR009051">
    <property type="entry name" value="Helical_ferredxn"/>
</dbReference>
<dbReference type="PANTHER" id="PTHR43255:SF2">
    <property type="entry name" value="HETERODISULFIDE REDUCTASE RELATED PROTEIN"/>
    <property type="match status" value="1"/>
</dbReference>
<reference evidence="5" key="2">
    <citation type="journal article" date="2021" name="PeerJ">
        <title>Extensive microbial diversity within the chicken gut microbiome revealed by metagenomics and culture.</title>
        <authorList>
            <person name="Gilroy R."/>
            <person name="Ravi A."/>
            <person name="Getino M."/>
            <person name="Pursley I."/>
            <person name="Horton D.L."/>
            <person name="Alikhan N.F."/>
            <person name="Baker D."/>
            <person name="Gharbi K."/>
            <person name="Hall N."/>
            <person name="Watson M."/>
            <person name="Adriaenssens E.M."/>
            <person name="Foster-Nyarko E."/>
            <person name="Jarju S."/>
            <person name="Secka A."/>
            <person name="Antonio M."/>
            <person name="Oren A."/>
            <person name="Chaudhuri R.R."/>
            <person name="La Ragione R."/>
            <person name="Hildebrand F."/>
            <person name="Pallen M.J."/>
        </authorList>
    </citation>
    <scope>NUCLEOTIDE SEQUENCE</scope>
    <source>
        <strain evidence="5">ChiBcec7-5410</strain>
    </source>
</reference>
<dbReference type="InterPro" id="IPR017900">
    <property type="entry name" value="4Fe4S_Fe_S_CS"/>
</dbReference>
<reference evidence="5" key="1">
    <citation type="submission" date="2020-10" db="EMBL/GenBank/DDBJ databases">
        <authorList>
            <person name="Gilroy R."/>
        </authorList>
    </citation>
    <scope>NUCLEOTIDE SEQUENCE</scope>
    <source>
        <strain evidence="5">ChiBcec7-5410</strain>
    </source>
</reference>
<dbReference type="AlphaFoldDB" id="A0A9D1KSF6"/>
<name>A0A9D1KSF6_9FIRM</name>
<keyword evidence="2" id="KW-0408">Iron</keyword>
<keyword evidence="3" id="KW-0411">Iron-sulfur</keyword>
<organism evidence="5 6">
    <name type="scientific">Candidatus Faecivivens stercoripullorum</name>
    <dbReference type="NCBI Taxonomy" id="2840805"/>
    <lineage>
        <taxon>Bacteria</taxon>
        <taxon>Bacillati</taxon>
        <taxon>Bacillota</taxon>
        <taxon>Clostridia</taxon>
        <taxon>Eubacteriales</taxon>
        <taxon>Oscillospiraceae</taxon>
        <taxon>Oscillospiraceae incertae sedis</taxon>
        <taxon>Candidatus Faecivivens</taxon>
    </lineage>
</organism>
<proteinExistence type="predicted"/>
<evidence type="ECO:0000256" key="2">
    <source>
        <dbReference type="ARBA" id="ARBA00023004"/>
    </source>
</evidence>
<dbReference type="PROSITE" id="PS00198">
    <property type="entry name" value="4FE4S_FER_1"/>
    <property type="match status" value="1"/>
</dbReference>
<dbReference type="Gene3D" id="1.10.1060.10">
    <property type="entry name" value="Alpha-helical ferredoxin"/>
    <property type="match status" value="1"/>
</dbReference>
<dbReference type="GO" id="GO:0005886">
    <property type="term" value="C:plasma membrane"/>
    <property type="evidence" value="ECO:0007669"/>
    <property type="project" value="TreeGrafter"/>
</dbReference>
<dbReference type="Pfam" id="PF13534">
    <property type="entry name" value="Fer4_17"/>
    <property type="match status" value="1"/>
</dbReference>
<dbReference type="InterPro" id="IPR051460">
    <property type="entry name" value="HdrC_iron-sulfur_subunit"/>
</dbReference>
<comment type="caution">
    <text evidence="5">The sequence shown here is derived from an EMBL/GenBank/DDBJ whole genome shotgun (WGS) entry which is preliminary data.</text>
</comment>
<dbReference type="GO" id="GO:0051536">
    <property type="term" value="F:iron-sulfur cluster binding"/>
    <property type="evidence" value="ECO:0007669"/>
    <property type="project" value="UniProtKB-KW"/>
</dbReference>
<dbReference type="SUPFAM" id="SSF46548">
    <property type="entry name" value="alpha-helical ferredoxin"/>
    <property type="match status" value="1"/>
</dbReference>
<evidence type="ECO:0000313" key="5">
    <source>
        <dbReference type="EMBL" id="HIT94062.1"/>
    </source>
</evidence>
<evidence type="ECO:0000256" key="3">
    <source>
        <dbReference type="ARBA" id="ARBA00023014"/>
    </source>
</evidence>
<keyword evidence="1" id="KW-0479">Metal-binding</keyword>
<dbReference type="Proteomes" id="UP000824160">
    <property type="component" value="Unassembled WGS sequence"/>
</dbReference>
<evidence type="ECO:0000256" key="1">
    <source>
        <dbReference type="ARBA" id="ARBA00022723"/>
    </source>
</evidence>
<dbReference type="GO" id="GO:0046872">
    <property type="term" value="F:metal ion binding"/>
    <property type="evidence" value="ECO:0007669"/>
    <property type="project" value="UniProtKB-KW"/>
</dbReference>
<sequence>MSNPKELALKEQVIRMSGVDPLKCMRCGKCSGTCPSYDEMEYHPHQFVYMVEKGEIEKLMASPSIFKCLSCFACVERCPRDVEPAKLVEAIRLLVIRQQGNNHLKANQIPDLLDEDMPQQALVTAFRKYTK</sequence>
<gene>
    <name evidence="5" type="ORF">IAC43_02645</name>
</gene>
<accession>A0A9D1KSF6</accession>
<dbReference type="EMBL" id="DVLW01000073">
    <property type="protein sequence ID" value="HIT94062.1"/>
    <property type="molecule type" value="Genomic_DNA"/>
</dbReference>